<dbReference type="EMBL" id="CAUEEQ010025220">
    <property type="protein sequence ID" value="CAJ0946242.1"/>
    <property type="molecule type" value="Genomic_DNA"/>
</dbReference>
<keyword evidence="7" id="KW-0540">Nuclease</keyword>
<evidence type="ECO:0000256" key="9">
    <source>
        <dbReference type="ARBA" id="ARBA00022801"/>
    </source>
</evidence>
<keyword evidence="9" id="KW-0378">Hydrolase</keyword>
<dbReference type="Pfam" id="PF13359">
    <property type="entry name" value="DDE_Tnp_4"/>
    <property type="match status" value="1"/>
</dbReference>
<evidence type="ECO:0000256" key="2">
    <source>
        <dbReference type="ARBA" id="ARBA00004123"/>
    </source>
</evidence>
<dbReference type="PRINTS" id="PR02086">
    <property type="entry name" value="PUTNUCHARBI1"/>
</dbReference>
<organism evidence="15 16">
    <name type="scientific">Ranitomeya imitator</name>
    <name type="common">mimic poison frog</name>
    <dbReference type="NCBI Taxonomy" id="111125"/>
    <lineage>
        <taxon>Eukaryota</taxon>
        <taxon>Metazoa</taxon>
        <taxon>Chordata</taxon>
        <taxon>Craniata</taxon>
        <taxon>Vertebrata</taxon>
        <taxon>Euteleostomi</taxon>
        <taxon>Amphibia</taxon>
        <taxon>Batrachia</taxon>
        <taxon>Anura</taxon>
        <taxon>Neobatrachia</taxon>
        <taxon>Hyloidea</taxon>
        <taxon>Dendrobatidae</taxon>
        <taxon>Dendrobatinae</taxon>
        <taxon>Ranitomeya</taxon>
    </lineage>
</organism>
<keyword evidence="8" id="KW-0479">Metal-binding</keyword>
<protein>
    <recommendedName>
        <fullName evidence="5">Putative nuclease HARBI1</fullName>
    </recommendedName>
    <alternativeName>
        <fullName evidence="11">Harbinger transposase-derived nuclease</fullName>
    </alternativeName>
</protein>
<evidence type="ECO:0000256" key="10">
    <source>
        <dbReference type="ARBA" id="ARBA00023242"/>
    </source>
</evidence>
<dbReference type="PANTHER" id="PTHR22930">
    <property type="match status" value="1"/>
</dbReference>
<evidence type="ECO:0000256" key="3">
    <source>
        <dbReference type="ARBA" id="ARBA00004496"/>
    </source>
</evidence>
<evidence type="ECO:0000313" key="15">
    <source>
        <dbReference type="EMBL" id="CAJ0946242.1"/>
    </source>
</evidence>
<gene>
    <name evidence="15" type="ORF">RIMI_LOCUS11244139</name>
</gene>
<sequence length="424" mass="48371">MFFHSLVCILRFVCAARFCADHTLKLLSDFRSSAVSTSWFIMFLTVPYLILRRLRARHELNEEVRYVPPPRQYRESNISRRQFLRRRRRRRIFPARIDLSEIDEHDIKERYRLNSDAIMSLYELIKKDLISTTKRSNAVPGIVKLLCALHYFTSGSLQSTVAEAGGITQSTFSRALSEVISAILKLAEQFIKFPSDPAGLHLVKQGFRSIDGFPDVLGAVGCTHIAISPPSEMEQMYRNKKHYHSINVQVICDSDTRILDVVSQCPGSTHDSSVLKQSEMHERFDKGEFSGWLLGDAGYGVKQWLLTPFEKPATASEVRYNLSHNATYSAVERTIDVLKSRFRCLDNPNGVLLYNPEKVSKIILVCCIIHNIAVLKNIDVDLALDLRPPIKDESTEDDTMEGTAKRDAVVAEYFSVNVIFYWLN</sequence>
<evidence type="ECO:0000256" key="8">
    <source>
        <dbReference type="ARBA" id="ARBA00022723"/>
    </source>
</evidence>
<evidence type="ECO:0000256" key="6">
    <source>
        <dbReference type="ARBA" id="ARBA00022490"/>
    </source>
</evidence>
<dbReference type="InterPro" id="IPR026103">
    <property type="entry name" value="HARBI1_animal"/>
</dbReference>
<evidence type="ECO:0000256" key="13">
    <source>
        <dbReference type="SAM" id="SignalP"/>
    </source>
</evidence>
<comment type="subcellular location">
    <subcellularLocation>
        <location evidence="3">Cytoplasm</location>
    </subcellularLocation>
    <subcellularLocation>
        <location evidence="2">Nucleus</location>
    </subcellularLocation>
</comment>
<evidence type="ECO:0000256" key="7">
    <source>
        <dbReference type="ARBA" id="ARBA00022722"/>
    </source>
</evidence>
<keyword evidence="6" id="KW-0963">Cytoplasm</keyword>
<evidence type="ECO:0000256" key="11">
    <source>
        <dbReference type="ARBA" id="ARBA00030126"/>
    </source>
</evidence>
<feature type="signal peptide" evidence="13">
    <location>
        <begin position="1"/>
        <end position="15"/>
    </location>
</feature>
<evidence type="ECO:0000256" key="5">
    <source>
        <dbReference type="ARBA" id="ARBA00015519"/>
    </source>
</evidence>
<evidence type="ECO:0000256" key="1">
    <source>
        <dbReference type="ARBA" id="ARBA00001968"/>
    </source>
</evidence>
<feature type="domain" description="DDE Tnp4" evidence="14">
    <location>
        <begin position="220"/>
        <end position="371"/>
    </location>
</feature>
<keyword evidence="10" id="KW-0539">Nucleus</keyword>
<comment type="similarity">
    <text evidence="4">Belongs to the HARBI1 family.</text>
</comment>
<comment type="function">
    <text evidence="12">Transposase-derived protein that may have nuclease activity. Does not have transposase activity.</text>
</comment>
<evidence type="ECO:0000256" key="12">
    <source>
        <dbReference type="ARBA" id="ARBA00045850"/>
    </source>
</evidence>
<dbReference type="InterPro" id="IPR027806">
    <property type="entry name" value="HARBI1_dom"/>
</dbReference>
<accession>A0ABN9LNA9</accession>
<keyword evidence="16" id="KW-1185">Reference proteome</keyword>
<dbReference type="PANTHER" id="PTHR22930:SF267">
    <property type="entry name" value="NUCLEASE HARBI1-RELATED"/>
    <property type="match status" value="1"/>
</dbReference>
<keyword evidence="13" id="KW-0732">Signal</keyword>
<comment type="cofactor">
    <cofactor evidence="1">
        <name>a divalent metal cation</name>
        <dbReference type="ChEBI" id="CHEBI:60240"/>
    </cofactor>
</comment>
<evidence type="ECO:0000256" key="4">
    <source>
        <dbReference type="ARBA" id="ARBA00006958"/>
    </source>
</evidence>
<dbReference type="InterPro" id="IPR045249">
    <property type="entry name" value="HARBI1-like"/>
</dbReference>
<dbReference type="Proteomes" id="UP001176940">
    <property type="component" value="Unassembled WGS sequence"/>
</dbReference>
<evidence type="ECO:0000259" key="14">
    <source>
        <dbReference type="Pfam" id="PF13359"/>
    </source>
</evidence>
<feature type="non-terminal residue" evidence="15">
    <location>
        <position position="424"/>
    </location>
</feature>
<evidence type="ECO:0000313" key="16">
    <source>
        <dbReference type="Proteomes" id="UP001176940"/>
    </source>
</evidence>
<comment type="caution">
    <text evidence="15">The sequence shown here is derived from an EMBL/GenBank/DDBJ whole genome shotgun (WGS) entry which is preliminary data.</text>
</comment>
<name>A0ABN9LNA9_9NEOB</name>
<feature type="chain" id="PRO_5046655581" description="Putative nuclease HARBI1" evidence="13">
    <location>
        <begin position="16"/>
        <end position="424"/>
    </location>
</feature>
<proteinExistence type="inferred from homology"/>
<reference evidence="15" key="1">
    <citation type="submission" date="2023-07" db="EMBL/GenBank/DDBJ databases">
        <authorList>
            <person name="Stuckert A."/>
        </authorList>
    </citation>
    <scope>NUCLEOTIDE SEQUENCE</scope>
</reference>